<dbReference type="AlphaFoldDB" id="A0A1M6FQS8"/>
<name>A0A1M6FQS8_9FLAO</name>
<dbReference type="SUPFAM" id="SSF51735">
    <property type="entry name" value="NAD(P)-binding Rossmann-fold domains"/>
    <property type="match status" value="1"/>
</dbReference>
<dbReference type="GO" id="GO:0000166">
    <property type="term" value="F:nucleotide binding"/>
    <property type="evidence" value="ECO:0007669"/>
    <property type="project" value="InterPro"/>
</dbReference>
<dbReference type="PANTHER" id="PTHR43818:SF5">
    <property type="entry name" value="OXIDOREDUCTASE FAMILY PROTEIN"/>
    <property type="match status" value="1"/>
</dbReference>
<feature type="domain" description="Gfo/Idh/MocA-like oxidoreductase N-terminal" evidence="1">
    <location>
        <begin position="53"/>
        <end position="178"/>
    </location>
</feature>
<accession>A0A1M6FQS8</accession>
<dbReference type="OrthoDB" id="127583at2"/>
<dbReference type="InterPro" id="IPR050463">
    <property type="entry name" value="Gfo/Idh/MocA_oxidrdct_glycsds"/>
</dbReference>
<protein>
    <submittedName>
        <fullName evidence="3">Predicted dehydrogenase</fullName>
    </submittedName>
</protein>
<dbReference type="Proteomes" id="UP000184543">
    <property type="component" value="Unassembled WGS sequence"/>
</dbReference>
<feature type="domain" description="GFO/IDH/MocA-like oxidoreductase" evidence="2">
    <location>
        <begin position="197"/>
        <end position="333"/>
    </location>
</feature>
<keyword evidence="4" id="KW-1185">Reference proteome</keyword>
<dbReference type="Pfam" id="PF01408">
    <property type="entry name" value="GFO_IDH_MocA"/>
    <property type="match status" value="1"/>
</dbReference>
<dbReference type="InterPro" id="IPR000683">
    <property type="entry name" value="Gfo/Idh/MocA-like_OxRdtase_N"/>
</dbReference>
<evidence type="ECO:0000259" key="1">
    <source>
        <dbReference type="Pfam" id="PF01408"/>
    </source>
</evidence>
<dbReference type="Gene3D" id="3.30.360.10">
    <property type="entry name" value="Dihydrodipicolinate Reductase, domain 2"/>
    <property type="match status" value="1"/>
</dbReference>
<dbReference type="InterPro" id="IPR036291">
    <property type="entry name" value="NAD(P)-bd_dom_sf"/>
</dbReference>
<dbReference type="EMBL" id="FQYU01000002">
    <property type="protein sequence ID" value="SHJ00006.1"/>
    <property type="molecule type" value="Genomic_DNA"/>
</dbReference>
<dbReference type="Pfam" id="PF22725">
    <property type="entry name" value="GFO_IDH_MocA_C3"/>
    <property type="match status" value="1"/>
</dbReference>
<dbReference type="RefSeq" id="WP_072991365.1">
    <property type="nucleotide sequence ID" value="NZ_FQYU01000002.1"/>
</dbReference>
<sequence>MEKSSKKIENAHKATHSRRGFVKNSALLAGGAMLLPNMQMSGMVNVLGNKKLKLALVGCGGRGTGAAVQALNADENVELVAMADAFEDRLKNSLANISKAMGETKKVNVKEKNQFVGFDAAQKAMDLADVVILATPPGFRPQHFEYAINNGKHVFMEKPVATDVPGVRKVLAAAKLAKDKKLNVVVGLQRHYQDSYLAALEQLKNGAIGDIVSGQVYWNSAGVWVRERQPNQTELEYQMRNWYYFNWLCGDHILEQHIHNIDVANWFIGEYPISAQGMGGRQVRTGKDHGEIFDHHFVEYTYPSGAVIASQCRHQPETMSRVSEFFQGTKGTVSTEGNKARLKSHDGQILFDHRGKDDPNPYQVEHIKLFESIRNGGVIADAENGAKSTMSAIIGRMATYSGKVIKWDEAMQSNLKLVPDTLTWDSPAPVQPKADGTYEIPTPGKTVVL</sequence>
<evidence type="ECO:0000259" key="2">
    <source>
        <dbReference type="Pfam" id="PF22725"/>
    </source>
</evidence>
<dbReference type="PANTHER" id="PTHR43818">
    <property type="entry name" value="BCDNA.GH03377"/>
    <property type="match status" value="1"/>
</dbReference>
<evidence type="ECO:0000313" key="3">
    <source>
        <dbReference type="EMBL" id="SHJ00006.1"/>
    </source>
</evidence>
<gene>
    <name evidence="3" type="ORF">SAMN04488513_102518</name>
</gene>
<dbReference type="Gene3D" id="3.40.50.720">
    <property type="entry name" value="NAD(P)-binding Rossmann-like Domain"/>
    <property type="match status" value="1"/>
</dbReference>
<dbReference type="STRING" id="192903.SAMN04488513_102518"/>
<proteinExistence type="predicted"/>
<dbReference type="SUPFAM" id="SSF55347">
    <property type="entry name" value="Glyceraldehyde-3-phosphate dehydrogenase-like, C-terminal domain"/>
    <property type="match status" value="1"/>
</dbReference>
<reference evidence="4" key="1">
    <citation type="submission" date="2016-11" db="EMBL/GenBank/DDBJ databases">
        <authorList>
            <person name="Varghese N."/>
            <person name="Submissions S."/>
        </authorList>
    </citation>
    <scope>NUCLEOTIDE SEQUENCE [LARGE SCALE GENOMIC DNA]</scope>
    <source>
        <strain evidence="4">DSM 19858</strain>
    </source>
</reference>
<organism evidence="3 4">
    <name type="scientific">Pseudozobellia thermophila</name>
    <dbReference type="NCBI Taxonomy" id="192903"/>
    <lineage>
        <taxon>Bacteria</taxon>
        <taxon>Pseudomonadati</taxon>
        <taxon>Bacteroidota</taxon>
        <taxon>Flavobacteriia</taxon>
        <taxon>Flavobacteriales</taxon>
        <taxon>Flavobacteriaceae</taxon>
        <taxon>Pseudozobellia</taxon>
    </lineage>
</organism>
<dbReference type="InterPro" id="IPR055170">
    <property type="entry name" value="GFO_IDH_MocA-like_dom"/>
</dbReference>
<evidence type="ECO:0000313" key="4">
    <source>
        <dbReference type="Proteomes" id="UP000184543"/>
    </source>
</evidence>